<dbReference type="PROSITE" id="PS50112">
    <property type="entry name" value="PAS"/>
    <property type="match status" value="1"/>
</dbReference>
<feature type="domain" description="PAS" evidence="1">
    <location>
        <begin position="10"/>
        <end position="80"/>
    </location>
</feature>
<dbReference type="Gene3D" id="3.20.20.450">
    <property type="entry name" value="EAL domain"/>
    <property type="match status" value="1"/>
</dbReference>
<dbReference type="AlphaFoldDB" id="A0A0A8X775"/>
<evidence type="ECO:0000259" key="1">
    <source>
        <dbReference type="PROSITE" id="PS50112"/>
    </source>
</evidence>
<evidence type="ECO:0000259" key="4">
    <source>
        <dbReference type="PROSITE" id="PS50887"/>
    </source>
</evidence>
<dbReference type="Pfam" id="PF13185">
    <property type="entry name" value="GAF_2"/>
    <property type="match status" value="1"/>
</dbReference>
<dbReference type="SUPFAM" id="SSF141868">
    <property type="entry name" value="EAL domain-like"/>
    <property type="match status" value="1"/>
</dbReference>
<dbReference type="CDD" id="cd01949">
    <property type="entry name" value="GGDEF"/>
    <property type="match status" value="1"/>
</dbReference>
<protein>
    <submittedName>
        <fullName evidence="5">Diguanylate cyclase/phosphodiesterase (GGDEF &amp; EAL domains) with PAS/PAC sensor(S)</fullName>
    </submittedName>
</protein>
<dbReference type="Gene3D" id="3.30.450.20">
    <property type="entry name" value="PAS domain"/>
    <property type="match status" value="1"/>
</dbReference>
<feature type="domain" description="EAL" evidence="3">
    <location>
        <begin position="474"/>
        <end position="726"/>
    </location>
</feature>
<keyword evidence="6" id="KW-1185">Reference proteome</keyword>
<sequence length="726" mass="82314">MQPDLNNSSLFEVYKSLFDYNHDGCYALDMDGNFIVFNEEAVAITGYTTDEAMEMNFVSIIHDDYVEETIKHFKWVTRGERERFETVILRKGTGERVNLMITAVPIKVGDEILGIVGCAQDITEKKELEALVRGQNRILKMMAKGADFQEVLDEIVFFIESFTDGAHCSILIADQEGMKLHHGSSPHLPPVYNAAVDGMPIGPTAGSCGTAAFFKKSVVVTDIENDPLWEHYRELALHYDLKACWSSPVFDDDQRVIGTFGMYYCRTRSPREKDRKIIEKATDLTSLVIQHYRAKEKIDFMAYHDALTGLANRRRFDERVQNAIAETNLEQEEKMSLMFLDLDRFKYVNDSLGHSIGDRLLVHVSDKLKDCLGDGDLFSRQGGDEFTILLEHTTKEKAEAVARNILKALEEPFAIDGTDIFISTSIGMSFYPDDGEEVDMLLSKADVAMYQAKKQGRNNYQMYDVLLDRKAFERLQIENELRKALERNEFALHYQPIVNLCKNEIKGAEALIRWQNERVGHVSPDQFIPIAEETGLIIPIGEWVLKTSLLQLKDWHSNGMDGLTISVNLSIRQFYQPDLIPMIKETIELAGVEPRFLTIEITESMTMDVEKASVILHELKELGVNISIDDFGTGYSSLSYLKRFPIDHLKIDRCFVKDIADNKSDENIATTIILMAHNLGLSVIAEGVETEDQLGVLKQHRCNEAQGYHFSKPVPGEEFPGIKVPS</sequence>
<dbReference type="Gene3D" id="3.30.70.270">
    <property type="match status" value="1"/>
</dbReference>
<dbReference type="Pfam" id="PF00990">
    <property type="entry name" value="GGDEF"/>
    <property type="match status" value="1"/>
</dbReference>
<dbReference type="InterPro" id="IPR043128">
    <property type="entry name" value="Rev_trsase/Diguanyl_cyclase"/>
</dbReference>
<feature type="domain" description="GGDEF" evidence="4">
    <location>
        <begin position="333"/>
        <end position="465"/>
    </location>
</feature>
<gene>
    <name evidence="5" type="ORF">SAMD00020551_3295</name>
</gene>
<dbReference type="CDD" id="cd01948">
    <property type="entry name" value="EAL"/>
    <property type="match status" value="1"/>
</dbReference>
<dbReference type="SMART" id="SM00091">
    <property type="entry name" value="PAS"/>
    <property type="match status" value="1"/>
</dbReference>
<dbReference type="SUPFAM" id="SSF55073">
    <property type="entry name" value="Nucleotide cyclase"/>
    <property type="match status" value="1"/>
</dbReference>
<dbReference type="FunFam" id="3.20.20.450:FF:000001">
    <property type="entry name" value="Cyclic di-GMP phosphodiesterase yahA"/>
    <property type="match status" value="1"/>
</dbReference>
<dbReference type="InterPro" id="IPR029016">
    <property type="entry name" value="GAF-like_dom_sf"/>
</dbReference>
<dbReference type="CDD" id="cd00130">
    <property type="entry name" value="PAS"/>
    <property type="match status" value="1"/>
</dbReference>
<dbReference type="InterPro" id="IPR052155">
    <property type="entry name" value="Biofilm_reg_signaling"/>
</dbReference>
<dbReference type="STRING" id="1321606.SAMD00020551_3295"/>
<evidence type="ECO:0000259" key="2">
    <source>
        <dbReference type="PROSITE" id="PS50113"/>
    </source>
</evidence>
<dbReference type="Pfam" id="PF13426">
    <property type="entry name" value="PAS_9"/>
    <property type="match status" value="1"/>
</dbReference>
<dbReference type="Proteomes" id="UP000031014">
    <property type="component" value="Unassembled WGS sequence"/>
</dbReference>
<dbReference type="RefSeq" id="WP_198135633.1">
    <property type="nucleotide sequence ID" value="NZ_BASE01000073.1"/>
</dbReference>
<comment type="caution">
    <text evidence="5">The sequence shown here is derived from an EMBL/GenBank/DDBJ whole genome shotgun (WGS) entry which is preliminary data.</text>
</comment>
<dbReference type="InterPro" id="IPR003018">
    <property type="entry name" value="GAF"/>
</dbReference>
<dbReference type="SUPFAM" id="SSF55781">
    <property type="entry name" value="GAF domain-like"/>
    <property type="match status" value="1"/>
</dbReference>
<dbReference type="PANTHER" id="PTHR44757:SF2">
    <property type="entry name" value="BIOFILM ARCHITECTURE MAINTENANCE PROTEIN MBAA"/>
    <property type="match status" value="1"/>
</dbReference>
<dbReference type="PROSITE" id="PS50113">
    <property type="entry name" value="PAC"/>
    <property type="match status" value="1"/>
</dbReference>
<feature type="domain" description="PAC" evidence="2">
    <location>
        <begin position="82"/>
        <end position="134"/>
    </location>
</feature>
<dbReference type="PROSITE" id="PS50887">
    <property type="entry name" value="GGDEF"/>
    <property type="match status" value="1"/>
</dbReference>
<evidence type="ECO:0000313" key="6">
    <source>
        <dbReference type="Proteomes" id="UP000031014"/>
    </source>
</evidence>
<accession>A0A0A8X775</accession>
<dbReference type="NCBIfam" id="TIGR00229">
    <property type="entry name" value="sensory_box"/>
    <property type="match status" value="1"/>
</dbReference>
<dbReference type="InterPro" id="IPR012226">
    <property type="entry name" value="Diguanyl_cyclase/Pdiesterase"/>
</dbReference>
<dbReference type="FunFam" id="3.30.70.270:FF:000001">
    <property type="entry name" value="Diguanylate cyclase domain protein"/>
    <property type="match status" value="1"/>
</dbReference>
<dbReference type="InterPro" id="IPR035965">
    <property type="entry name" value="PAS-like_dom_sf"/>
</dbReference>
<organism evidence="5 6">
    <name type="scientific">Mesobacillus selenatarsenatis (strain DSM 18680 / JCM 14380 / FERM P-15431 / SF-1)</name>
    <dbReference type="NCBI Taxonomy" id="1321606"/>
    <lineage>
        <taxon>Bacteria</taxon>
        <taxon>Bacillati</taxon>
        <taxon>Bacillota</taxon>
        <taxon>Bacilli</taxon>
        <taxon>Bacillales</taxon>
        <taxon>Bacillaceae</taxon>
        <taxon>Mesobacillus</taxon>
    </lineage>
</organism>
<dbReference type="PROSITE" id="PS50883">
    <property type="entry name" value="EAL"/>
    <property type="match status" value="1"/>
</dbReference>
<dbReference type="EMBL" id="BASE01000073">
    <property type="protein sequence ID" value="GAM15139.1"/>
    <property type="molecule type" value="Genomic_DNA"/>
</dbReference>
<dbReference type="SUPFAM" id="SSF55785">
    <property type="entry name" value="PYP-like sensor domain (PAS domain)"/>
    <property type="match status" value="1"/>
</dbReference>
<dbReference type="Gene3D" id="3.30.450.40">
    <property type="match status" value="1"/>
</dbReference>
<dbReference type="InterPro" id="IPR029787">
    <property type="entry name" value="Nucleotide_cyclase"/>
</dbReference>
<dbReference type="SMART" id="SM00065">
    <property type="entry name" value="GAF"/>
    <property type="match status" value="1"/>
</dbReference>
<proteinExistence type="predicted"/>
<dbReference type="InterPro" id="IPR000014">
    <property type="entry name" value="PAS"/>
</dbReference>
<dbReference type="InterPro" id="IPR000160">
    <property type="entry name" value="GGDEF_dom"/>
</dbReference>
<dbReference type="NCBIfam" id="TIGR00254">
    <property type="entry name" value="GGDEF"/>
    <property type="match status" value="1"/>
</dbReference>
<dbReference type="SMART" id="SM00052">
    <property type="entry name" value="EAL"/>
    <property type="match status" value="1"/>
</dbReference>
<name>A0A0A8X775_MESS1</name>
<dbReference type="PANTHER" id="PTHR44757">
    <property type="entry name" value="DIGUANYLATE CYCLASE DGCP"/>
    <property type="match status" value="1"/>
</dbReference>
<dbReference type="SMART" id="SM00267">
    <property type="entry name" value="GGDEF"/>
    <property type="match status" value="1"/>
</dbReference>
<dbReference type="InterPro" id="IPR000700">
    <property type="entry name" value="PAS-assoc_C"/>
</dbReference>
<dbReference type="InterPro" id="IPR001633">
    <property type="entry name" value="EAL_dom"/>
</dbReference>
<evidence type="ECO:0000313" key="5">
    <source>
        <dbReference type="EMBL" id="GAM15139.1"/>
    </source>
</evidence>
<evidence type="ECO:0000259" key="3">
    <source>
        <dbReference type="PROSITE" id="PS50883"/>
    </source>
</evidence>
<reference evidence="5 6" key="1">
    <citation type="submission" date="2013-06" db="EMBL/GenBank/DDBJ databases">
        <title>Whole genome shotgun sequence of Bacillus selenatarsenatis SF-1.</title>
        <authorList>
            <person name="Kuroda M."/>
            <person name="Sei K."/>
            <person name="Yamashita M."/>
            <person name="Ike M."/>
        </authorList>
    </citation>
    <scope>NUCLEOTIDE SEQUENCE [LARGE SCALE GENOMIC DNA]</scope>
    <source>
        <strain evidence="5 6">SF-1</strain>
    </source>
</reference>
<dbReference type="PIRSF" id="PIRSF005925">
    <property type="entry name" value="Dos"/>
    <property type="match status" value="1"/>
</dbReference>
<dbReference type="Pfam" id="PF00563">
    <property type="entry name" value="EAL"/>
    <property type="match status" value="1"/>
</dbReference>
<dbReference type="InterPro" id="IPR035919">
    <property type="entry name" value="EAL_sf"/>
</dbReference>